<evidence type="ECO:0000259" key="1">
    <source>
        <dbReference type="Pfam" id="PF00646"/>
    </source>
</evidence>
<dbReference type="InterPro" id="IPR001810">
    <property type="entry name" value="F-box_dom"/>
</dbReference>
<protein>
    <submittedName>
        <fullName evidence="3">Uncharacterized protein</fullName>
    </submittedName>
</protein>
<dbReference type="eggNOG" id="ENOG502RRA7">
    <property type="taxonomic scope" value="Eukaryota"/>
</dbReference>
<evidence type="ECO:0000313" key="4">
    <source>
        <dbReference type="Proteomes" id="UP000029121"/>
    </source>
</evidence>
<dbReference type="Pfam" id="PF07723">
    <property type="entry name" value="LRR_2"/>
    <property type="match status" value="1"/>
</dbReference>
<accession>R0G0H0</accession>
<dbReference type="EMBL" id="KB870808">
    <property type="protein sequence ID" value="EOA28641.1"/>
    <property type="molecule type" value="Genomic_DNA"/>
</dbReference>
<dbReference type="PANTHER" id="PTHR31900:SF34">
    <property type="entry name" value="EMB|CAB62440.1-RELATED"/>
    <property type="match status" value="1"/>
</dbReference>
<gene>
    <name evidence="3" type="ORF">CARUB_v10024863mg</name>
</gene>
<dbReference type="STRING" id="81985.R0G0H0"/>
<feature type="domain" description="F-box" evidence="1">
    <location>
        <begin position="50"/>
        <end position="89"/>
    </location>
</feature>
<dbReference type="PANTHER" id="PTHR31900">
    <property type="entry name" value="F-BOX/RNI SUPERFAMILY PROTEIN-RELATED"/>
    <property type="match status" value="1"/>
</dbReference>
<dbReference type="Pfam" id="PF08387">
    <property type="entry name" value="FBD"/>
    <property type="match status" value="1"/>
</dbReference>
<dbReference type="Pfam" id="PF00646">
    <property type="entry name" value="F-box"/>
    <property type="match status" value="1"/>
</dbReference>
<dbReference type="InterPro" id="IPR006566">
    <property type="entry name" value="FBD"/>
</dbReference>
<keyword evidence="4" id="KW-1185">Reference proteome</keyword>
<name>R0G0H0_9BRAS</name>
<evidence type="ECO:0000259" key="2">
    <source>
        <dbReference type="Pfam" id="PF08387"/>
    </source>
</evidence>
<evidence type="ECO:0000313" key="3">
    <source>
        <dbReference type="EMBL" id="EOA28641.1"/>
    </source>
</evidence>
<sequence length="361" mass="41667">MYRERCWMTHRWPSGYGSCFGSWSIGVSRRLVDSCALVGRVGAISGQDRISHLPDYLVFKILSFIPLSTDAMTTSLLSKRWKPLWKMMPTLEYDENTCPNIGLFRLQELCKRSLVLHKGPVLKPLNLKLKLKHKVLKLEGQILIDVDDSSVCFKSLRTLHLEYVNFNCEKTFATLLSCCPVLECLFLQRNLHKRLCITKEASYNFRDDSVLEINAPFVIVEAHVADNFSKTWKLLKALTSVEHLWLDLYPSMLLHLELNIYEFFCANLLLCLLKDFPNLRVLKLNHTHPNYDIEDHDPDLVFKPSSVPKCLTFHLETFIRKLSFDIEVAIYVLNNACCLKNATISLQSICTKTIMMMISEL</sequence>
<dbReference type="InterPro" id="IPR036047">
    <property type="entry name" value="F-box-like_dom_sf"/>
</dbReference>
<proteinExistence type="predicted"/>
<feature type="domain" description="FBD" evidence="2">
    <location>
        <begin position="304"/>
        <end position="344"/>
    </location>
</feature>
<organism evidence="3 4">
    <name type="scientific">Capsella rubella</name>
    <dbReference type="NCBI Taxonomy" id="81985"/>
    <lineage>
        <taxon>Eukaryota</taxon>
        <taxon>Viridiplantae</taxon>
        <taxon>Streptophyta</taxon>
        <taxon>Embryophyta</taxon>
        <taxon>Tracheophyta</taxon>
        <taxon>Spermatophyta</taxon>
        <taxon>Magnoliopsida</taxon>
        <taxon>eudicotyledons</taxon>
        <taxon>Gunneridae</taxon>
        <taxon>Pentapetalae</taxon>
        <taxon>rosids</taxon>
        <taxon>malvids</taxon>
        <taxon>Brassicales</taxon>
        <taxon>Brassicaceae</taxon>
        <taxon>Camelineae</taxon>
        <taxon>Capsella</taxon>
    </lineage>
</organism>
<dbReference type="InterPro" id="IPR013101">
    <property type="entry name" value="LRR_PRU1-like"/>
</dbReference>
<dbReference type="Proteomes" id="UP000029121">
    <property type="component" value="Unassembled WGS sequence"/>
</dbReference>
<dbReference type="SUPFAM" id="SSF81383">
    <property type="entry name" value="F-box domain"/>
    <property type="match status" value="1"/>
</dbReference>
<dbReference type="AlphaFoldDB" id="R0G0H0"/>
<reference evidence="4" key="1">
    <citation type="journal article" date="2013" name="Nat. Genet.">
        <title>The Capsella rubella genome and the genomic consequences of rapid mating system evolution.</title>
        <authorList>
            <person name="Slotte T."/>
            <person name="Hazzouri K.M."/>
            <person name="Agren J.A."/>
            <person name="Koenig D."/>
            <person name="Maumus F."/>
            <person name="Guo Y.L."/>
            <person name="Steige K."/>
            <person name="Platts A.E."/>
            <person name="Escobar J.S."/>
            <person name="Newman L.K."/>
            <person name="Wang W."/>
            <person name="Mandakova T."/>
            <person name="Vello E."/>
            <person name="Smith L.M."/>
            <person name="Henz S.R."/>
            <person name="Steffen J."/>
            <person name="Takuno S."/>
            <person name="Brandvain Y."/>
            <person name="Coop G."/>
            <person name="Andolfatto P."/>
            <person name="Hu T.T."/>
            <person name="Blanchette M."/>
            <person name="Clark R.M."/>
            <person name="Quesneville H."/>
            <person name="Nordborg M."/>
            <person name="Gaut B.S."/>
            <person name="Lysak M.A."/>
            <person name="Jenkins J."/>
            <person name="Grimwood J."/>
            <person name="Chapman J."/>
            <person name="Prochnik S."/>
            <person name="Shu S."/>
            <person name="Rokhsar D."/>
            <person name="Schmutz J."/>
            <person name="Weigel D."/>
            <person name="Wright S.I."/>
        </authorList>
    </citation>
    <scope>NUCLEOTIDE SEQUENCE [LARGE SCALE GENOMIC DNA]</scope>
    <source>
        <strain evidence="4">cv. Monte Gargano</strain>
    </source>
</reference>
<dbReference type="InterPro" id="IPR050232">
    <property type="entry name" value="FBL13/AtMIF1-like"/>
</dbReference>